<protein>
    <recommendedName>
        <fullName evidence="4">Sporulation protein YqfD</fullName>
    </recommendedName>
</protein>
<gene>
    <name evidence="2" type="ORF">ESZ91_06415</name>
</gene>
<evidence type="ECO:0000313" key="3">
    <source>
        <dbReference type="Proteomes" id="UP000291269"/>
    </source>
</evidence>
<feature type="transmembrane region" description="Helical" evidence="1">
    <location>
        <begin position="76"/>
        <end position="105"/>
    </location>
</feature>
<dbReference type="OrthoDB" id="1640349at2"/>
<dbReference type="InterPro" id="IPR010690">
    <property type="entry name" value="YqfD"/>
</dbReference>
<keyword evidence="3" id="KW-1185">Reference proteome</keyword>
<keyword evidence="1" id="KW-0812">Transmembrane</keyword>
<dbReference type="RefSeq" id="WP_129225279.1">
    <property type="nucleotide sequence ID" value="NZ_SDOZ01000002.1"/>
</dbReference>
<comment type="caution">
    <text evidence="2">The sequence shown here is derived from an EMBL/GenBank/DDBJ whole genome shotgun (WGS) entry which is preliminary data.</text>
</comment>
<name>A0A4Q2KDC1_9FIRM</name>
<keyword evidence="1" id="KW-1133">Transmembrane helix</keyword>
<evidence type="ECO:0008006" key="4">
    <source>
        <dbReference type="Google" id="ProtNLM"/>
    </source>
</evidence>
<accession>A0A4Q2KDC1</accession>
<keyword evidence="1" id="KW-0472">Membrane</keyword>
<reference evidence="2 3" key="1">
    <citation type="journal article" date="2019" name="Gut">
        <title>Antibiotics-induced monodominance of a novel gut bacterial order.</title>
        <authorList>
            <person name="Hildebrand F."/>
            <person name="Moitinho-Silva L."/>
            <person name="Blasche S."/>
            <person name="Jahn M.T."/>
            <person name="Gossmann T.I."/>
            <person name="Heuerta-Cepas J."/>
            <person name="Hercog R."/>
            <person name="Luetge M."/>
            <person name="Bahram M."/>
            <person name="Pryszlak A."/>
            <person name="Alves R.J."/>
            <person name="Waszak S.M."/>
            <person name="Zhu A."/>
            <person name="Ye L."/>
            <person name="Costea P.I."/>
            <person name="Aalvink S."/>
            <person name="Belzer C."/>
            <person name="Forslund S.K."/>
            <person name="Sunagawa S."/>
            <person name="Hentschel U."/>
            <person name="Merten C."/>
            <person name="Patil K.R."/>
            <person name="Benes V."/>
            <person name="Bork P."/>
        </authorList>
    </citation>
    <scope>NUCLEOTIDE SEQUENCE [LARGE SCALE GENOMIC DNA]</scope>
    <source>
        <strain evidence="2 3">HDS1380</strain>
    </source>
</reference>
<proteinExistence type="predicted"/>
<dbReference type="Proteomes" id="UP000291269">
    <property type="component" value="Unassembled WGS sequence"/>
</dbReference>
<dbReference type="AlphaFoldDB" id="A0A4Q2KDC1"/>
<dbReference type="Pfam" id="PF06898">
    <property type="entry name" value="YqfD"/>
    <property type="match status" value="1"/>
</dbReference>
<evidence type="ECO:0000313" key="2">
    <source>
        <dbReference type="EMBL" id="RXZ62019.1"/>
    </source>
</evidence>
<dbReference type="EMBL" id="SDOZ01000002">
    <property type="protein sequence ID" value="RXZ62019.1"/>
    <property type="molecule type" value="Genomic_DNA"/>
</dbReference>
<evidence type="ECO:0000256" key="1">
    <source>
        <dbReference type="SAM" id="Phobius"/>
    </source>
</evidence>
<sequence length="306" mass="33216">MKALTMFDRYEITSLTVNRAVNKLARAGIEVFNVRKTGKTRIRLSIRAKDSEKFFAIFHGSCYTINKLKDRGLKRLAVWALCRVGVLVGIALFCLTVFLSGALVFKVEVVGSGSHYREEVCALLSRAGLSPFSPYSEERAQNARAGILDLPAVSFCSVQKKGGVIVVGVEVNAETPAKVSARSLEAAFSGKILQLVCIRGTPLYKEGDTVEKGATLVAGYVDYGESGAVRREVAAIAKAVLECELSYEYESKEESDKALADAYAAATLEIGDAEILEKSADVRAENGAFVYEIHIRYAATFAVNMD</sequence>
<organism evidence="2 3">
    <name type="scientific">Candidatus Borkfalkia ceftriaxoniphila</name>
    <dbReference type="NCBI Taxonomy" id="2508949"/>
    <lineage>
        <taxon>Bacteria</taxon>
        <taxon>Bacillati</taxon>
        <taxon>Bacillota</taxon>
        <taxon>Clostridia</taxon>
        <taxon>Christensenellales</taxon>
        <taxon>Christensenellaceae</taxon>
        <taxon>Candidatus Borkfalkia</taxon>
    </lineage>
</organism>